<keyword evidence="7 9" id="KW-0067">ATP-binding</keyword>
<dbReference type="GO" id="GO:0006072">
    <property type="term" value="P:glycerol-3-phosphate metabolic process"/>
    <property type="evidence" value="ECO:0007669"/>
    <property type="project" value="InterPro"/>
</dbReference>
<evidence type="ECO:0000256" key="7">
    <source>
        <dbReference type="ARBA" id="ARBA00022840"/>
    </source>
</evidence>
<evidence type="ECO:0000259" key="12">
    <source>
        <dbReference type="Pfam" id="PF02782"/>
    </source>
</evidence>
<feature type="binding site" evidence="9">
    <location>
        <position position="12"/>
    </location>
    <ligand>
        <name>sn-glycerol 3-phosphate</name>
        <dbReference type="ChEBI" id="CHEBI:57597"/>
    </ligand>
</feature>
<dbReference type="NCBIfam" id="NF000756">
    <property type="entry name" value="PRK00047.1"/>
    <property type="match status" value="1"/>
</dbReference>
<dbReference type="InterPro" id="IPR005999">
    <property type="entry name" value="Glycerol_kin"/>
</dbReference>
<protein>
    <recommendedName>
        <fullName evidence="9">Glycerol kinase</fullName>
        <ecNumber evidence="9">2.7.1.30</ecNumber>
    </recommendedName>
    <alternativeName>
        <fullName evidence="9">ATP:glycerol 3-phosphotransferase</fullName>
    </alternativeName>
    <alternativeName>
        <fullName evidence="9">Glycerokinase</fullName>
        <shortName evidence="9">GK</shortName>
    </alternativeName>
</protein>
<dbReference type="OrthoDB" id="9805576at2"/>
<evidence type="ECO:0000256" key="2">
    <source>
        <dbReference type="ARBA" id="ARBA00009156"/>
    </source>
</evidence>
<evidence type="ECO:0000259" key="11">
    <source>
        <dbReference type="Pfam" id="PF00370"/>
    </source>
</evidence>
<keyword evidence="3 9" id="KW-0808">Transferase</keyword>
<dbReference type="SUPFAM" id="SSF53067">
    <property type="entry name" value="Actin-like ATPase domain"/>
    <property type="match status" value="2"/>
</dbReference>
<dbReference type="FunFam" id="3.30.420.40:FF:000008">
    <property type="entry name" value="Glycerol kinase"/>
    <property type="match status" value="1"/>
</dbReference>
<feature type="binding site" evidence="9">
    <location>
        <position position="14"/>
    </location>
    <ligand>
        <name>ATP</name>
        <dbReference type="ChEBI" id="CHEBI:30616"/>
    </ligand>
</feature>
<evidence type="ECO:0000256" key="4">
    <source>
        <dbReference type="ARBA" id="ARBA00022741"/>
    </source>
</evidence>
<feature type="binding site" evidence="9">
    <location>
        <position position="245"/>
    </location>
    <ligand>
        <name>glycerol</name>
        <dbReference type="ChEBI" id="CHEBI:17754"/>
    </ligand>
</feature>
<evidence type="ECO:0000256" key="10">
    <source>
        <dbReference type="RuleBase" id="RU003733"/>
    </source>
</evidence>
<comment type="activity regulation">
    <text evidence="9">Inhibited by fructose 1,6-bisphosphate (FBP).</text>
</comment>
<dbReference type="EC" id="2.7.1.30" evidence="9"/>
<feature type="binding site" evidence="9">
    <location>
        <position position="12"/>
    </location>
    <ligand>
        <name>ATP</name>
        <dbReference type="ChEBI" id="CHEBI:30616"/>
    </ligand>
</feature>
<comment type="function">
    <text evidence="9">Key enzyme in the regulation of glycerol uptake and metabolism. Catalyzes the phosphorylation of glycerol to yield sn-glycerol 3-phosphate.</text>
</comment>
<keyword evidence="4 9" id="KW-0547">Nucleotide-binding</keyword>
<feature type="binding site" evidence="9">
    <location>
        <position position="411"/>
    </location>
    <ligand>
        <name>ATP</name>
        <dbReference type="ChEBI" id="CHEBI:30616"/>
    </ligand>
</feature>
<dbReference type="Gene3D" id="3.30.420.40">
    <property type="match status" value="2"/>
</dbReference>
<dbReference type="RefSeq" id="WP_109887876.1">
    <property type="nucleotide sequence ID" value="NZ_CP029550.1"/>
</dbReference>
<dbReference type="FunFam" id="3.30.420.40:FF:000007">
    <property type="entry name" value="Glycerol kinase"/>
    <property type="match status" value="1"/>
</dbReference>
<feature type="domain" description="Carbohydrate kinase FGGY C-terminal" evidence="12">
    <location>
        <begin position="261"/>
        <end position="450"/>
    </location>
</feature>
<dbReference type="Pfam" id="PF00370">
    <property type="entry name" value="FGGY_N"/>
    <property type="match status" value="1"/>
</dbReference>
<feature type="binding site" evidence="9">
    <location>
        <position position="82"/>
    </location>
    <ligand>
        <name>glycerol</name>
        <dbReference type="ChEBI" id="CHEBI:17754"/>
    </ligand>
</feature>
<feature type="binding site" evidence="9">
    <location>
        <position position="16"/>
    </location>
    <ligand>
        <name>ADP</name>
        <dbReference type="ChEBI" id="CHEBI:456216"/>
    </ligand>
</feature>
<feature type="binding site" evidence="9">
    <location>
        <position position="314"/>
    </location>
    <ligand>
        <name>ATP</name>
        <dbReference type="ChEBI" id="CHEBI:30616"/>
    </ligand>
</feature>
<feature type="binding site" evidence="9">
    <location>
        <position position="244"/>
    </location>
    <ligand>
        <name>sn-glycerol 3-phosphate</name>
        <dbReference type="ChEBI" id="CHEBI:57597"/>
    </ligand>
</feature>
<evidence type="ECO:0000256" key="9">
    <source>
        <dbReference type="HAMAP-Rule" id="MF_00186"/>
    </source>
</evidence>
<proteinExistence type="inferred from homology"/>
<feature type="binding site" evidence="9">
    <location>
        <position position="415"/>
    </location>
    <ligand>
        <name>ADP</name>
        <dbReference type="ChEBI" id="CHEBI:456216"/>
    </ligand>
</feature>
<feature type="binding site" evidence="9">
    <location>
        <position position="134"/>
    </location>
    <ligand>
        <name>glycerol</name>
        <dbReference type="ChEBI" id="CHEBI:17754"/>
    </ligand>
</feature>
<feature type="binding site" evidence="9">
    <location>
        <position position="82"/>
    </location>
    <ligand>
        <name>sn-glycerol 3-phosphate</name>
        <dbReference type="ChEBI" id="CHEBI:57597"/>
    </ligand>
</feature>
<gene>
    <name evidence="9 13" type="primary">glpK</name>
    <name evidence="13" type="ORF">DK389_05225</name>
</gene>
<evidence type="ECO:0000313" key="14">
    <source>
        <dbReference type="Proteomes" id="UP000245926"/>
    </source>
</evidence>
<dbReference type="PIRSF" id="PIRSF000538">
    <property type="entry name" value="GlpK"/>
    <property type="match status" value="1"/>
</dbReference>
<feature type="binding site" evidence="9">
    <location>
        <position position="12"/>
    </location>
    <ligand>
        <name>ADP</name>
        <dbReference type="ChEBI" id="CHEBI:456216"/>
    </ligand>
</feature>
<dbReference type="InterPro" id="IPR018484">
    <property type="entry name" value="FGGY_N"/>
</dbReference>
<feature type="binding site" evidence="9">
    <location>
        <position position="266"/>
    </location>
    <ligand>
        <name>ATP</name>
        <dbReference type="ChEBI" id="CHEBI:30616"/>
    </ligand>
</feature>
<dbReference type="PROSITE" id="PS00933">
    <property type="entry name" value="FGGY_KINASES_1"/>
    <property type="match status" value="1"/>
</dbReference>
<organism evidence="13 14">
    <name type="scientific">Methylobacterium durans</name>
    <dbReference type="NCBI Taxonomy" id="2202825"/>
    <lineage>
        <taxon>Bacteria</taxon>
        <taxon>Pseudomonadati</taxon>
        <taxon>Pseudomonadota</taxon>
        <taxon>Alphaproteobacteria</taxon>
        <taxon>Hyphomicrobiales</taxon>
        <taxon>Methylobacteriaceae</taxon>
        <taxon>Methylobacterium</taxon>
    </lineage>
</organism>
<feature type="binding site" evidence="9">
    <location>
        <position position="411"/>
    </location>
    <ligand>
        <name>ADP</name>
        <dbReference type="ChEBI" id="CHEBI:456216"/>
    </ligand>
</feature>
<dbReference type="EMBL" id="CP029550">
    <property type="protein sequence ID" value="AWN40056.1"/>
    <property type="molecule type" value="Genomic_DNA"/>
</dbReference>
<dbReference type="AlphaFoldDB" id="A0A2U8W446"/>
<dbReference type="KEGG" id="mets:DK389_05225"/>
<dbReference type="Proteomes" id="UP000245926">
    <property type="component" value="Chromosome"/>
</dbReference>
<feature type="binding site" evidence="9">
    <location>
        <position position="310"/>
    </location>
    <ligand>
        <name>ATP</name>
        <dbReference type="ChEBI" id="CHEBI:30616"/>
    </ligand>
</feature>
<dbReference type="GO" id="GO:0004370">
    <property type="term" value="F:glycerol kinase activity"/>
    <property type="evidence" value="ECO:0007669"/>
    <property type="project" value="UniProtKB-UniRule"/>
</dbReference>
<evidence type="ECO:0000256" key="1">
    <source>
        <dbReference type="ARBA" id="ARBA00005190"/>
    </source>
</evidence>
<dbReference type="InterPro" id="IPR043129">
    <property type="entry name" value="ATPase_NBD"/>
</dbReference>
<keyword evidence="6 9" id="KW-0319">Glycerol metabolism</keyword>
<dbReference type="PANTHER" id="PTHR10196">
    <property type="entry name" value="SUGAR KINASE"/>
    <property type="match status" value="1"/>
</dbReference>
<comment type="similarity">
    <text evidence="2 9 10">Belongs to the FGGY kinase family.</text>
</comment>
<dbReference type="CDD" id="cd07769">
    <property type="entry name" value="ASKHA_NBD_FGGY_GK"/>
    <property type="match status" value="1"/>
</dbReference>
<comment type="catalytic activity">
    <reaction evidence="8 9">
        <text>glycerol + ATP = sn-glycerol 3-phosphate + ADP + H(+)</text>
        <dbReference type="Rhea" id="RHEA:21644"/>
        <dbReference type="ChEBI" id="CHEBI:15378"/>
        <dbReference type="ChEBI" id="CHEBI:17754"/>
        <dbReference type="ChEBI" id="CHEBI:30616"/>
        <dbReference type="ChEBI" id="CHEBI:57597"/>
        <dbReference type="ChEBI" id="CHEBI:456216"/>
        <dbReference type="EC" id="2.7.1.30"/>
    </reaction>
</comment>
<dbReference type="GO" id="GO:0005524">
    <property type="term" value="F:ATP binding"/>
    <property type="evidence" value="ECO:0007669"/>
    <property type="project" value="UniProtKB-UniRule"/>
</dbReference>
<reference evidence="14" key="1">
    <citation type="submission" date="2018-05" db="EMBL/GenBank/DDBJ databases">
        <title>Complete Genome Sequence of Methylobacterium sp. 17SD2-17.</title>
        <authorList>
            <person name="Srinivasan S."/>
        </authorList>
    </citation>
    <scope>NUCLEOTIDE SEQUENCE [LARGE SCALE GENOMIC DNA]</scope>
    <source>
        <strain evidence="14">17SD2-17</strain>
    </source>
</reference>
<evidence type="ECO:0000256" key="6">
    <source>
        <dbReference type="ARBA" id="ARBA00022798"/>
    </source>
</evidence>
<dbReference type="InterPro" id="IPR018483">
    <property type="entry name" value="Carb_kinase_FGGY_CS"/>
</dbReference>
<feature type="binding site" evidence="9">
    <location>
        <position position="266"/>
    </location>
    <ligand>
        <name>ADP</name>
        <dbReference type="ChEBI" id="CHEBI:456216"/>
    </ligand>
</feature>
<dbReference type="GO" id="GO:0019563">
    <property type="term" value="P:glycerol catabolic process"/>
    <property type="evidence" value="ECO:0007669"/>
    <property type="project" value="UniProtKB-UniRule"/>
</dbReference>
<dbReference type="PROSITE" id="PS00445">
    <property type="entry name" value="FGGY_KINASES_2"/>
    <property type="match status" value="1"/>
</dbReference>
<keyword evidence="14" id="KW-1185">Reference proteome</keyword>
<accession>A0A2U8W446</accession>
<dbReference type="GO" id="GO:0005829">
    <property type="term" value="C:cytosol"/>
    <property type="evidence" value="ECO:0007669"/>
    <property type="project" value="TreeGrafter"/>
</dbReference>
<feature type="domain" description="Carbohydrate kinase FGGY N-terminal" evidence="11">
    <location>
        <begin position="4"/>
        <end position="251"/>
    </location>
</feature>
<dbReference type="InterPro" id="IPR018485">
    <property type="entry name" value="FGGY_C"/>
</dbReference>
<dbReference type="NCBIfam" id="TIGR01311">
    <property type="entry name" value="glycerol_kin"/>
    <property type="match status" value="1"/>
</dbReference>
<evidence type="ECO:0000256" key="8">
    <source>
        <dbReference type="ARBA" id="ARBA00052101"/>
    </source>
</evidence>
<feature type="binding site" evidence="9">
    <location>
        <position position="83"/>
    </location>
    <ligand>
        <name>glycerol</name>
        <dbReference type="ChEBI" id="CHEBI:17754"/>
    </ligand>
</feature>
<feature type="binding site" evidence="9">
    <location>
        <position position="134"/>
    </location>
    <ligand>
        <name>sn-glycerol 3-phosphate</name>
        <dbReference type="ChEBI" id="CHEBI:57597"/>
    </ligand>
</feature>
<dbReference type="PANTHER" id="PTHR10196:SF69">
    <property type="entry name" value="GLYCEROL KINASE"/>
    <property type="match status" value="1"/>
</dbReference>
<feature type="binding site" evidence="9">
    <location>
        <position position="13"/>
    </location>
    <ligand>
        <name>ATP</name>
        <dbReference type="ChEBI" id="CHEBI:30616"/>
    </ligand>
</feature>
<sequence length="501" mass="54322">MTRYVGAIDQGTTSTRFIVFDREGEMIACAQREHTQIYPKPGHVEHCPKEIWANTQAVMREALDAAGLTPTDLLSIGITNQRETTLLWDRRTGEPLHNALVWQDTRVEPLVASLAREGGRDRFRAQTGLPLASYFSGLKLAWLLDHVDGARARADAGEILFGNVDTWLVWNLTGGPEGGLHVTDVTNASRTLLMSLADLTWDPDLCRSLGVPEAILPRIVSSSEVYGETRAPFPGVPIAGILGDQQAALFGQTCFRAGEAKNTYGTGCFLLMNTGAEPVPSTCGLVTTVGYRLDGQAPVYALEGSIAITGALVQWLRDNLGLIRDSAEIESLAAGVADNGGLYFVPAFSGLYAPHWCESARGLIIGLTRYANRGHIARAALEATAFQTREVVEAMVEDSGIDIRELRTDGGMVGNDLLMQFQADILDVAVVRPKVTETTALGAAYAAGLATGYWNSLDDLVANWGVDRRWEPGMAAGPREWLYAGWSRAVKRSFDWAEPEA</sequence>
<evidence type="ECO:0000256" key="3">
    <source>
        <dbReference type="ARBA" id="ARBA00022679"/>
    </source>
</evidence>
<keyword evidence="5 9" id="KW-0418">Kinase</keyword>
<dbReference type="InterPro" id="IPR000577">
    <property type="entry name" value="Carb_kinase_FGGY"/>
</dbReference>
<evidence type="ECO:0000256" key="5">
    <source>
        <dbReference type="ARBA" id="ARBA00022777"/>
    </source>
</evidence>
<evidence type="ECO:0000313" key="13">
    <source>
        <dbReference type="EMBL" id="AWN40056.1"/>
    </source>
</evidence>
<feature type="binding site" evidence="9">
    <location>
        <position position="244"/>
    </location>
    <ligand>
        <name>glycerol</name>
        <dbReference type="ChEBI" id="CHEBI:17754"/>
    </ligand>
</feature>
<feature type="binding site" evidence="9">
    <location>
        <position position="83"/>
    </location>
    <ligand>
        <name>sn-glycerol 3-phosphate</name>
        <dbReference type="ChEBI" id="CHEBI:57597"/>
    </ligand>
</feature>
<feature type="binding site" evidence="9">
    <location>
        <position position="310"/>
    </location>
    <ligand>
        <name>ADP</name>
        <dbReference type="ChEBI" id="CHEBI:456216"/>
    </ligand>
</feature>
<name>A0A2U8W446_9HYPH</name>
<comment type="pathway">
    <text evidence="1 9">Polyol metabolism; glycerol degradation via glycerol kinase pathway; sn-glycerol 3-phosphate from glycerol: step 1/1.</text>
</comment>
<dbReference type="Pfam" id="PF02782">
    <property type="entry name" value="FGGY_C"/>
    <property type="match status" value="1"/>
</dbReference>
<dbReference type="HAMAP" id="MF_00186">
    <property type="entry name" value="Glycerol_kin"/>
    <property type="match status" value="1"/>
</dbReference>
<dbReference type="UniPathway" id="UPA00618">
    <property type="reaction ID" value="UER00672"/>
</dbReference>